<keyword evidence="2" id="KW-1185">Reference proteome</keyword>
<evidence type="ECO:0000313" key="1">
    <source>
        <dbReference type="EMBL" id="MFD2024080.1"/>
    </source>
</evidence>
<dbReference type="Proteomes" id="UP001597338">
    <property type="component" value="Unassembled WGS sequence"/>
</dbReference>
<sequence length="451" mass="49669">MRAVEELVGQVRDPRSRDHFAEAVRAYGAGAYRAAIISTWVTVALDLLGKIRQLSEDGEGAATEHIAKLDKAITSNDRWKLQELERSLLDVCRDSFELIDARDYVALTRLYQDRHVCAHPAFVAPEETFEASPELVRAHLATAVDSVLRHGATAGRRAIERFTTESKGSTWPASHEALVTYLRERYLERGKTGLRRNLAIVVVKGTIDRMTPEPTRRRLADAAHAIDEIDPLLLSEAATAVVRRREEGRGLGPHELAHLVGSLGDLSPVWSAFPASSLPRVVAHITSSETEVLERAGVMSTPVVEPTIAAAIDARLSALNDDDLHRVILFRPRAHLVGHALRALASADSVNSADVRMIRLLQPLARFIEAPHLERFLEILRDNGEVREAAVTHFLLEQLFDETSAHPGNLVVWQRIGELLAKTPVGDDPGVFYSVVPELQIKIHAAVASGT</sequence>
<organism evidence="1 2">
    <name type="scientific">Promicromonospora aerolata</name>
    <dbReference type="NCBI Taxonomy" id="195749"/>
    <lineage>
        <taxon>Bacteria</taxon>
        <taxon>Bacillati</taxon>
        <taxon>Actinomycetota</taxon>
        <taxon>Actinomycetes</taxon>
        <taxon>Micrococcales</taxon>
        <taxon>Promicromonosporaceae</taxon>
        <taxon>Promicromonospora</taxon>
    </lineage>
</organism>
<proteinExistence type="predicted"/>
<dbReference type="RefSeq" id="WP_377196055.1">
    <property type="nucleotide sequence ID" value="NZ_JBHUHF010000001.1"/>
</dbReference>
<accession>A0ABW4V3K2</accession>
<reference evidence="2" key="1">
    <citation type="journal article" date="2019" name="Int. J. Syst. Evol. Microbiol.">
        <title>The Global Catalogue of Microorganisms (GCM) 10K type strain sequencing project: providing services to taxonomists for standard genome sequencing and annotation.</title>
        <authorList>
            <consortium name="The Broad Institute Genomics Platform"/>
            <consortium name="The Broad Institute Genome Sequencing Center for Infectious Disease"/>
            <person name="Wu L."/>
            <person name="Ma J."/>
        </authorList>
    </citation>
    <scope>NUCLEOTIDE SEQUENCE [LARGE SCALE GENOMIC DNA]</scope>
    <source>
        <strain evidence="2">CCM 7043</strain>
    </source>
</reference>
<evidence type="ECO:0000313" key="2">
    <source>
        <dbReference type="Proteomes" id="UP001597338"/>
    </source>
</evidence>
<dbReference type="EMBL" id="JBHUHF010000001">
    <property type="protein sequence ID" value="MFD2024080.1"/>
    <property type="molecule type" value="Genomic_DNA"/>
</dbReference>
<comment type="caution">
    <text evidence="1">The sequence shown here is derived from an EMBL/GenBank/DDBJ whole genome shotgun (WGS) entry which is preliminary data.</text>
</comment>
<name>A0ABW4V3K2_9MICO</name>
<protein>
    <submittedName>
        <fullName evidence="1">Uncharacterized protein</fullName>
    </submittedName>
</protein>
<gene>
    <name evidence="1" type="ORF">ACFSL2_00995</name>
</gene>